<evidence type="ECO:0000313" key="2">
    <source>
        <dbReference type="EMBL" id="KOS07030.1"/>
    </source>
</evidence>
<proteinExistence type="predicted"/>
<name>A0A0N0RQW2_9FLAO</name>
<dbReference type="Gene3D" id="1.20.120.450">
    <property type="entry name" value="dinb family like domain"/>
    <property type="match status" value="1"/>
</dbReference>
<organism evidence="2 3">
    <name type="scientific">Flavobacterium akiainvivens</name>
    <dbReference type="NCBI Taxonomy" id="1202724"/>
    <lineage>
        <taxon>Bacteria</taxon>
        <taxon>Pseudomonadati</taxon>
        <taxon>Bacteroidota</taxon>
        <taxon>Flavobacteriia</taxon>
        <taxon>Flavobacteriales</taxon>
        <taxon>Flavobacteriaceae</taxon>
        <taxon>Flavobacterium</taxon>
    </lineage>
</organism>
<accession>A0A0N0RQW2</accession>
<evidence type="ECO:0000259" key="1">
    <source>
        <dbReference type="Pfam" id="PF12867"/>
    </source>
</evidence>
<protein>
    <recommendedName>
        <fullName evidence="1">DinB-like domain-containing protein</fullName>
    </recommendedName>
</protein>
<dbReference type="Proteomes" id="UP000037755">
    <property type="component" value="Unassembled WGS sequence"/>
</dbReference>
<keyword evidence="3" id="KW-1185">Reference proteome</keyword>
<dbReference type="RefSeq" id="WP_054408666.1">
    <property type="nucleotide sequence ID" value="NZ_FOYA01000009.1"/>
</dbReference>
<dbReference type="SUPFAM" id="SSF109854">
    <property type="entry name" value="DinB/YfiT-like putative metalloenzymes"/>
    <property type="match status" value="1"/>
</dbReference>
<reference evidence="2 3" key="1">
    <citation type="submission" date="2015-08" db="EMBL/GenBank/DDBJ databases">
        <title>Whole genome sequence of Flavobacterium akiainvivens IK-1T, from decaying Wikstroemia oahuensis, an endemic Hawaiian shrub.</title>
        <authorList>
            <person name="Wan X."/>
            <person name="Hou S."/>
            <person name="Saito J."/>
            <person name="Donachie S."/>
        </authorList>
    </citation>
    <scope>NUCLEOTIDE SEQUENCE [LARGE SCALE GENOMIC DNA]</scope>
    <source>
        <strain evidence="2 3">IK-1</strain>
    </source>
</reference>
<dbReference type="PATRIC" id="fig|1202724.3.peg.2919"/>
<sequence length="151" mass="17295">MQTEFKLTRFSREVLARFFVNHSLEQLNKIPNGFKNNLIWNIGHVVVSQQVLVYKGSGVTPLISEELIARYARGSKPERDVTQAEADEIKSLMFSLVDKTEQDYNNGLFTTYNARMSEMGFSLQTVEDAIAFNNHHEGIHLGIMLQLKKFI</sequence>
<dbReference type="AlphaFoldDB" id="A0A0N0RQW2"/>
<dbReference type="EMBL" id="LIYD01000005">
    <property type="protein sequence ID" value="KOS07030.1"/>
    <property type="molecule type" value="Genomic_DNA"/>
</dbReference>
<gene>
    <name evidence="2" type="ORF">AM493_14055</name>
</gene>
<comment type="caution">
    <text evidence="2">The sequence shown here is derived from an EMBL/GenBank/DDBJ whole genome shotgun (WGS) entry which is preliminary data.</text>
</comment>
<dbReference type="InterPro" id="IPR024775">
    <property type="entry name" value="DinB-like"/>
</dbReference>
<feature type="domain" description="DinB-like" evidence="1">
    <location>
        <begin position="9"/>
        <end position="144"/>
    </location>
</feature>
<dbReference type="Pfam" id="PF12867">
    <property type="entry name" value="DinB_2"/>
    <property type="match status" value="1"/>
</dbReference>
<evidence type="ECO:0000313" key="3">
    <source>
        <dbReference type="Proteomes" id="UP000037755"/>
    </source>
</evidence>
<dbReference type="InterPro" id="IPR034660">
    <property type="entry name" value="DinB/YfiT-like"/>
</dbReference>
<dbReference type="OrthoDB" id="4295522at2"/>